<organism evidence="5 6">
    <name type="scientific">Alteromonas salexigens</name>
    <dbReference type="NCBI Taxonomy" id="2982530"/>
    <lineage>
        <taxon>Bacteria</taxon>
        <taxon>Pseudomonadati</taxon>
        <taxon>Pseudomonadota</taxon>
        <taxon>Gammaproteobacteria</taxon>
        <taxon>Alteromonadales</taxon>
        <taxon>Alteromonadaceae</taxon>
        <taxon>Alteromonas/Salinimonas group</taxon>
        <taxon>Alteromonas</taxon>
    </lineage>
</organism>
<dbReference type="Gene3D" id="1.10.10.10">
    <property type="entry name" value="Winged helix-like DNA-binding domain superfamily/Winged helix DNA-binding domain"/>
    <property type="match status" value="1"/>
</dbReference>
<dbReference type="InterPro" id="IPR011990">
    <property type="entry name" value="TPR-like_helical_dom_sf"/>
</dbReference>
<dbReference type="Pfam" id="PF14559">
    <property type="entry name" value="TPR_19"/>
    <property type="match status" value="2"/>
</dbReference>
<dbReference type="EMBL" id="JAOTJC010000011">
    <property type="protein sequence ID" value="MCU7555356.1"/>
    <property type="molecule type" value="Genomic_DNA"/>
</dbReference>
<dbReference type="Pfam" id="PF00486">
    <property type="entry name" value="Trans_reg_C"/>
    <property type="match status" value="1"/>
</dbReference>
<feature type="domain" description="OmpR/PhoB-type" evidence="4">
    <location>
        <begin position="7"/>
        <end position="104"/>
    </location>
</feature>
<dbReference type="Proteomes" id="UP001209257">
    <property type="component" value="Unassembled WGS sequence"/>
</dbReference>
<protein>
    <submittedName>
        <fullName evidence="5">Winged helix-turn-helix domain-containing protein</fullName>
    </submittedName>
</protein>
<dbReference type="InterPro" id="IPR001867">
    <property type="entry name" value="OmpR/PhoB-type_DNA-bd"/>
</dbReference>
<dbReference type="PANTHER" id="PTHR12558">
    <property type="entry name" value="CELL DIVISION CYCLE 16,23,27"/>
    <property type="match status" value="1"/>
</dbReference>
<evidence type="ECO:0000256" key="3">
    <source>
        <dbReference type="SAM" id="Phobius"/>
    </source>
</evidence>
<dbReference type="PROSITE" id="PS51755">
    <property type="entry name" value="OMPR_PHOB"/>
    <property type="match status" value="1"/>
</dbReference>
<keyword evidence="1 2" id="KW-0238">DNA-binding</keyword>
<dbReference type="PANTHER" id="PTHR12558:SF13">
    <property type="entry name" value="CELL DIVISION CYCLE PROTEIN 27 HOMOLOG"/>
    <property type="match status" value="1"/>
</dbReference>
<dbReference type="InterPro" id="IPR019734">
    <property type="entry name" value="TPR_rpt"/>
</dbReference>
<evidence type="ECO:0000313" key="5">
    <source>
        <dbReference type="EMBL" id="MCU7555356.1"/>
    </source>
</evidence>
<dbReference type="InterPro" id="IPR016032">
    <property type="entry name" value="Sig_transdc_resp-reg_C-effctor"/>
</dbReference>
<name>A0ABT2VSY9_9ALTE</name>
<keyword evidence="3" id="KW-0472">Membrane</keyword>
<accession>A0ABT2VSY9</accession>
<dbReference type="SUPFAM" id="SSF48452">
    <property type="entry name" value="TPR-like"/>
    <property type="match status" value="2"/>
</dbReference>
<dbReference type="SMART" id="SM00028">
    <property type="entry name" value="TPR"/>
    <property type="match status" value="4"/>
</dbReference>
<sequence length="758" mass="83023">MTDNAESTRFTIGEYLVNTDDNTVTFDGTAKHIEPRAMQVLQVLAAQANKTVNRQALLEQVWGDRVVVDEALTRTISQLRNAFNDSKSRAVIQTVPKKGYRLNAAVHWHQEVAGLAPPEVVDPIRPEQADVPPLTDDVIPADYDSGKGGKWRWGLPLLIVMAIIGVVAWLVQSSDSSLLDEAPSVAVLPLTSAGGEEKSEYLAQGISEELVTALGRVGNLRVPSRYSTLASVRQHTTVESLAGALDVRFLLEGSVQQADGRFHITVRLIDATKDATVWSNTYEDENAHLLTISDTVAQDVLTVLLPSAGTASTLGSRGQVSNVDAYQALLKGNYWLMNGSTSDWFLQAEAAFNKAIEEDPGYARAYGSLAYIYARYDYHDRHLAPAKARQLAQTAIDTALTLDPNDTYAHLARAILATSAQRFTAAEKALQQVLQHSPSHPSALYLYSELRLAQNQFDTAQRYAELALEADPYSPWINVNQAIVHFWRNELDAALEATDAAIAIDEKYTWAYVWKAKILHQMGRLPEAIAVMQASLKQDASSPVNTAYAGLLYLELGLPDQADALFTTTASLLGDGTDARLWKGFVRFAYQQQNPDVAAALLAESALLDNRIFSLVPVLVSVYRQLGEEQKAIEVLQQPWPPETAPKVNYLNLHRMAGIAALRAGAEITPDPAPVSIPPVLLPKVTGTYAMLSDSGNAAQARTLLREQLQTRWVPFIWSAGSGWRSEMASQAPALTDPLHTFLQRRQAAAAKVMNSEH</sequence>
<gene>
    <name evidence="5" type="ORF">OCL06_12235</name>
</gene>
<keyword evidence="3" id="KW-1133">Transmembrane helix</keyword>
<feature type="transmembrane region" description="Helical" evidence="3">
    <location>
        <begin position="153"/>
        <end position="171"/>
    </location>
</feature>
<dbReference type="InterPro" id="IPR036388">
    <property type="entry name" value="WH-like_DNA-bd_sf"/>
</dbReference>
<evidence type="ECO:0000256" key="1">
    <source>
        <dbReference type="ARBA" id="ARBA00023125"/>
    </source>
</evidence>
<dbReference type="RefSeq" id="WP_262994957.1">
    <property type="nucleotide sequence ID" value="NZ_JAOTJC010000011.1"/>
</dbReference>
<comment type="caution">
    <text evidence="5">The sequence shown here is derived from an EMBL/GenBank/DDBJ whole genome shotgun (WGS) entry which is preliminary data.</text>
</comment>
<feature type="DNA-binding region" description="OmpR/PhoB-type" evidence="2">
    <location>
        <begin position="7"/>
        <end position="104"/>
    </location>
</feature>
<dbReference type="Gene3D" id="1.25.40.10">
    <property type="entry name" value="Tetratricopeptide repeat domain"/>
    <property type="match status" value="2"/>
</dbReference>
<evidence type="ECO:0000313" key="6">
    <source>
        <dbReference type="Proteomes" id="UP001209257"/>
    </source>
</evidence>
<dbReference type="SMART" id="SM00862">
    <property type="entry name" value="Trans_reg_C"/>
    <property type="match status" value="1"/>
</dbReference>
<keyword evidence="3" id="KW-0812">Transmembrane</keyword>
<keyword evidence="6" id="KW-1185">Reference proteome</keyword>
<proteinExistence type="predicted"/>
<dbReference type="Gene3D" id="3.40.50.10070">
    <property type="entry name" value="TolB, N-terminal domain"/>
    <property type="match status" value="1"/>
</dbReference>
<evidence type="ECO:0000259" key="4">
    <source>
        <dbReference type="PROSITE" id="PS51755"/>
    </source>
</evidence>
<reference evidence="6" key="1">
    <citation type="submission" date="2023-07" db="EMBL/GenBank/DDBJ databases">
        <title>Study on multiphase classification of strain Alteromonas salexigens isolated from the Yellow Sea.</title>
        <authorList>
            <person name="Sun L."/>
        </authorList>
    </citation>
    <scope>NUCLEOTIDE SEQUENCE [LARGE SCALE GENOMIC DNA]</scope>
    <source>
        <strain evidence="6">ASW11-19</strain>
    </source>
</reference>
<dbReference type="SUPFAM" id="SSF46894">
    <property type="entry name" value="C-terminal effector domain of the bipartite response regulators"/>
    <property type="match status" value="1"/>
</dbReference>
<evidence type="ECO:0000256" key="2">
    <source>
        <dbReference type="PROSITE-ProRule" id="PRU01091"/>
    </source>
</evidence>
<dbReference type="CDD" id="cd00383">
    <property type="entry name" value="trans_reg_C"/>
    <property type="match status" value="1"/>
</dbReference>